<dbReference type="GeneID" id="8740172"/>
<dbReference type="Gene3D" id="2.40.50.230">
    <property type="entry name" value="Gp5 N-terminal domain"/>
    <property type="match status" value="1"/>
</dbReference>
<accession>D2REI5</accession>
<gene>
    <name evidence="1" type="ordered locus">Arcpr_1482</name>
</gene>
<dbReference type="AlphaFoldDB" id="D2REI5"/>
<name>D2REI5_ARCPA</name>
<dbReference type="Proteomes" id="UP000001901">
    <property type="component" value="Chromosome"/>
</dbReference>
<dbReference type="InterPro" id="IPR037026">
    <property type="entry name" value="Vgr_OB-fold_dom_sf"/>
</dbReference>
<keyword evidence="2" id="KW-1185">Reference proteome</keyword>
<dbReference type="KEGG" id="apo:Arcpr_1482"/>
<dbReference type="RefSeq" id="WP_012940865.1">
    <property type="nucleotide sequence ID" value="NC_013741.1"/>
</dbReference>
<protein>
    <recommendedName>
        <fullName evidence="3">Phage protein Gp138 N-terminal domain-containing protein</fullName>
    </recommendedName>
</protein>
<proteinExistence type="predicted"/>
<dbReference type="HOGENOM" id="CLU_1656816_0_0_2"/>
<sequence length="176" mass="19630">MIEQIKKLIDVKLDNINTVALGIITQVDLKKLRCNVKLKHKIQGNEIELFDVPIACLKSSAGTIVISPAEGDIVLVLFSKYELVEQLKNKEAVDVNELLKFNLNNAIVFGGLFTLVDSIPTIGKDELLIEHKSGNYIKFQQDGKITIKGDVYVDGNLDFKQIRGVDAESGEWHKHS</sequence>
<evidence type="ECO:0008006" key="3">
    <source>
        <dbReference type="Google" id="ProtNLM"/>
    </source>
</evidence>
<dbReference type="EMBL" id="CP001857">
    <property type="protein sequence ID" value="ADB58529.1"/>
    <property type="molecule type" value="Genomic_DNA"/>
</dbReference>
<evidence type="ECO:0000313" key="2">
    <source>
        <dbReference type="Proteomes" id="UP000001901"/>
    </source>
</evidence>
<evidence type="ECO:0000313" key="1">
    <source>
        <dbReference type="EMBL" id="ADB58529.1"/>
    </source>
</evidence>
<dbReference type="eggNOG" id="arCOG11245">
    <property type="taxonomic scope" value="Archaea"/>
</dbReference>
<dbReference type="PaxDb" id="572546-Arcpr_1482"/>
<dbReference type="STRING" id="572546.Arcpr_1482"/>
<reference evidence="1 2" key="1">
    <citation type="journal article" date="2010" name="Stand. Genomic Sci.">
        <title>Complete genome sequence of Archaeoglobus profundus type strain (AV18).</title>
        <authorList>
            <person name="von Jan M."/>
            <person name="Lapidus A."/>
            <person name="Del Rio T.G."/>
            <person name="Copeland A."/>
            <person name="Tice H."/>
            <person name="Cheng J.F."/>
            <person name="Lucas S."/>
            <person name="Chen F."/>
            <person name="Nolan M."/>
            <person name="Goodwin L."/>
            <person name="Han C."/>
            <person name="Pitluck S."/>
            <person name="Liolios K."/>
            <person name="Ivanova N."/>
            <person name="Mavromatis K."/>
            <person name="Ovchinnikova G."/>
            <person name="Chertkov O."/>
            <person name="Pati A."/>
            <person name="Chen A."/>
            <person name="Palaniappan K."/>
            <person name="Land M."/>
            <person name="Hauser L."/>
            <person name="Chang Y.J."/>
            <person name="Jeffries C.D."/>
            <person name="Saunders E."/>
            <person name="Brettin T."/>
            <person name="Detter J.C."/>
            <person name="Chain P."/>
            <person name="Eichinger K."/>
            <person name="Huber H."/>
            <person name="Spring S."/>
            <person name="Rohde M."/>
            <person name="Goker M."/>
            <person name="Wirth R."/>
            <person name="Woyke T."/>
            <person name="Bristow J."/>
            <person name="Eisen J.A."/>
            <person name="Markowitz V."/>
            <person name="Hugenholtz P."/>
            <person name="Kyrpides N.C."/>
            <person name="Klenk H.P."/>
        </authorList>
    </citation>
    <scope>NUCLEOTIDE SEQUENCE [LARGE SCALE GENOMIC DNA]</scope>
    <source>
        <strain evidence="2">DSM 5631 / JCM 9629 / NBRC 100127 / Av18</strain>
    </source>
</reference>
<organism evidence="1 2">
    <name type="scientific">Archaeoglobus profundus (strain DSM 5631 / JCM 9629 / NBRC 100127 / Av18)</name>
    <dbReference type="NCBI Taxonomy" id="572546"/>
    <lineage>
        <taxon>Archaea</taxon>
        <taxon>Methanobacteriati</taxon>
        <taxon>Methanobacteriota</taxon>
        <taxon>Archaeoglobi</taxon>
        <taxon>Archaeoglobales</taxon>
        <taxon>Archaeoglobaceae</taxon>
        <taxon>Archaeoglobus</taxon>
    </lineage>
</organism>